<dbReference type="InterPro" id="IPR000160">
    <property type="entry name" value="GGDEF_dom"/>
</dbReference>
<dbReference type="OrthoDB" id="9812260at2"/>
<dbReference type="PROSITE" id="PS50887">
    <property type="entry name" value="GGDEF"/>
    <property type="match status" value="1"/>
</dbReference>
<dbReference type="GO" id="GO:0016301">
    <property type="term" value="F:kinase activity"/>
    <property type="evidence" value="ECO:0007669"/>
    <property type="project" value="UniProtKB-KW"/>
</dbReference>
<dbReference type="RefSeq" id="WP_101497209.1">
    <property type="nucleotide sequence ID" value="NZ_LNJZ01000008.1"/>
</dbReference>
<dbReference type="NCBIfam" id="TIGR00229">
    <property type="entry name" value="sensory_box"/>
    <property type="match status" value="1"/>
</dbReference>
<evidence type="ECO:0000313" key="5">
    <source>
        <dbReference type="EMBL" id="TDQ38202.1"/>
    </source>
</evidence>
<dbReference type="InterPro" id="IPR000700">
    <property type="entry name" value="PAS-assoc_C"/>
</dbReference>
<name>A0A4R6TZ94_9GAMM</name>
<organism evidence="5 6">
    <name type="scientific">Thiopseudomonas denitrificans</name>
    <dbReference type="NCBI Taxonomy" id="1501432"/>
    <lineage>
        <taxon>Bacteria</taxon>
        <taxon>Pseudomonadati</taxon>
        <taxon>Pseudomonadota</taxon>
        <taxon>Gammaproteobacteria</taxon>
        <taxon>Pseudomonadales</taxon>
        <taxon>Pseudomonadaceae</taxon>
        <taxon>Thiopseudomonas</taxon>
    </lineage>
</organism>
<evidence type="ECO:0000313" key="6">
    <source>
        <dbReference type="Proteomes" id="UP000294575"/>
    </source>
</evidence>
<keyword evidence="1" id="KW-0808">Transferase</keyword>
<evidence type="ECO:0000256" key="1">
    <source>
        <dbReference type="ARBA" id="ARBA00022777"/>
    </source>
</evidence>
<dbReference type="SMART" id="SM00267">
    <property type="entry name" value="GGDEF"/>
    <property type="match status" value="1"/>
</dbReference>
<dbReference type="Gene3D" id="3.30.450.20">
    <property type="entry name" value="PAS domain"/>
    <property type="match status" value="1"/>
</dbReference>
<dbReference type="InterPro" id="IPR043128">
    <property type="entry name" value="Rev_trsase/Diguanyl_cyclase"/>
</dbReference>
<dbReference type="PANTHER" id="PTHR44757:SF2">
    <property type="entry name" value="BIOFILM ARCHITECTURE MAINTENANCE PROTEIN MBAA"/>
    <property type="match status" value="1"/>
</dbReference>
<keyword evidence="2" id="KW-0472">Membrane</keyword>
<dbReference type="InterPro" id="IPR052155">
    <property type="entry name" value="Biofilm_reg_signaling"/>
</dbReference>
<proteinExistence type="predicted"/>
<sequence length="619" mass="68638">MKKMSKAEQRITLATALLVLLTGILVSIAATLPLYRSVRGQIEAVSLANAHARQVSLEHQLNGYRNIADQFSSRTEIRRQLQAWLNGEISLEALQAFTLPRLLEPAGRAGQLAAMFRISQGTTIAALGAEAGRLPLAALHPVETNFAFHLLEDGPQPLLLIQTSAPILDTHGAVLGHDILFFYPEKLLHHLQDFGSYGQQADVFLYQPDQELILGLLPENGEPRIAVRPEALQLLTDTPALRQAGLHEKRNGQTTMFITQPFDHSSTLLVIRIGKHSFYTLAYHGLAGVHLLIFSLLLLAIIASREAIRPLISTLTRQTRQLEESQAELQLAASVFENTREAIAITDTSLHLVRANQAMQLLCKHNQDELSGTPLSQCLNIPGHENEPFFLLRQLCEQGRWQGEVTHSNTHTGVRRTSLLNVSTVHDKNGAPLYYIHIFSDITARTEAEQKVRHLAEHDALTGLLNRSSILLRIQETIEQQIPFSILFIDLDQFKPVNDLYGHHAGDTTLRLVTERLRHVTRTHDTLARLGGDEFLLMLATPSGKDFVTRIAADVLHQLMRPFDIDGTRLEIGASIGIAHYPEHGNTADAIIHAADLAMYCAKRSGGNRFSIANGHNNS</sequence>
<feature type="transmembrane region" description="Helical" evidence="2">
    <location>
        <begin position="281"/>
        <end position="303"/>
    </location>
</feature>
<dbReference type="PANTHER" id="PTHR44757">
    <property type="entry name" value="DIGUANYLATE CYCLASE DGCP"/>
    <property type="match status" value="1"/>
</dbReference>
<keyword evidence="2" id="KW-1133">Transmembrane helix</keyword>
<evidence type="ECO:0000259" key="4">
    <source>
        <dbReference type="PROSITE" id="PS50887"/>
    </source>
</evidence>
<dbReference type="SUPFAM" id="SSF55073">
    <property type="entry name" value="Nucleotide cyclase"/>
    <property type="match status" value="1"/>
</dbReference>
<dbReference type="Gene3D" id="3.30.70.270">
    <property type="match status" value="1"/>
</dbReference>
<evidence type="ECO:0000259" key="3">
    <source>
        <dbReference type="PROSITE" id="PS50113"/>
    </source>
</evidence>
<dbReference type="Proteomes" id="UP000294575">
    <property type="component" value="Unassembled WGS sequence"/>
</dbReference>
<feature type="domain" description="GGDEF" evidence="4">
    <location>
        <begin position="482"/>
        <end position="615"/>
    </location>
</feature>
<dbReference type="Pfam" id="PF08448">
    <property type="entry name" value="PAS_4"/>
    <property type="match status" value="1"/>
</dbReference>
<gene>
    <name evidence="5" type="ORF">DFQ45_105113</name>
</gene>
<dbReference type="PROSITE" id="PS50113">
    <property type="entry name" value="PAC"/>
    <property type="match status" value="1"/>
</dbReference>
<accession>A0A4R6TZ94</accession>
<dbReference type="CDD" id="cd01949">
    <property type="entry name" value="GGDEF"/>
    <property type="match status" value="1"/>
</dbReference>
<dbReference type="AlphaFoldDB" id="A0A4R6TZ94"/>
<reference evidence="5 6" key="1">
    <citation type="submission" date="2019-03" db="EMBL/GenBank/DDBJ databases">
        <title>Genomic Encyclopedia of Type Strains, Phase IV (KMG-IV): sequencing the most valuable type-strain genomes for metagenomic binning, comparative biology and taxonomic classification.</title>
        <authorList>
            <person name="Goeker M."/>
        </authorList>
    </citation>
    <scope>NUCLEOTIDE SEQUENCE [LARGE SCALE GENOMIC DNA]</scope>
    <source>
        <strain evidence="5 6">DSM 28679</strain>
    </source>
</reference>
<evidence type="ECO:0000256" key="2">
    <source>
        <dbReference type="SAM" id="Phobius"/>
    </source>
</evidence>
<protein>
    <submittedName>
        <fullName evidence="5">PAS domain S-box-containing protein/diguanylate cyclase (GGDEF)-like protein</fullName>
    </submittedName>
</protein>
<dbReference type="EMBL" id="SNYK01000005">
    <property type="protein sequence ID" value="TDQ38202.1"/>
    <property type="molecule type" value="Genomic_DNA"/>
</dbReference>
<dbReference type="InterPro" id="IPR029787">
    <property type="entry name" value="Nucleotide_cyclase"/>
</dbReference>
<keyword evidence="6" id="KW-1185">Reference proteome</keyword>
<dbReference type="InterPro" id="IPR013656">
    <property type="entry name" value="PAS_4"/>
</dbReference>
<keyword evidence="2" id="KW-0812">Transmembrane</keyword>
<feature type="domain" description="PAC" evidence="3">
    <location>
        <begin position="401"/>
        <end position="454"/>
    </location>
</feature>
<dbReference type="NCBIfam" id="TIGR00254">
    <property type="entry name" value="GGDEF"/>
    <property type="match status" value="1"/>
</dbReference>
<dbReference type="Pfam" id="PF00990">
    <property type="entry name" value="GGDEF"/>
    <property type="match status" value="1"/>
</dbReference>
<keyword evidence="1" id="KW-0418">Kinase</keyword>
<dbReference type="InterPro" id="IPR035965">
    <property type="entry name" value="PAS-like_dom_sf"/>
</dbReference>
<dbReference type="SUPFAM" id="SSF55785">
    <property type="entry name" value="PYP-like sensor domain (PAS domain)"/>
    <property type="match status" value="1"/>
</dbReference>
<comment type="caution">
    <text evidence="5">The sequence shown here is derived from an EMBL/GenBank/DDBJ whole genome shotgun (WGS) entry which is preliminary data.</text>
</comment>
<dbReference type="InterPro" id="IPR000014">
    <property type="entry name" value="PAS"/>
</dbReference>